<dbReference type="SUPFAM" id="SSF51338">
    <property type="entry name" value="Composite domain of metallo-dependent hydrolases"/>
    <property type="match status" value="1"/>
</dbReference>
<evidence type="ECO:0000256" key="2">
    <source>
        <dbReference type="ARBA" id="ARBA00022723"/>
    </source>
</evidence>
<protein>
    <submittedName>
        <fullName evidence="7">Metallo-dependent hydrolase</fullName>
    </submittedName>
</protein>
<feature type="signal peptide" evidence="5">
    <location>
        <begin position="1"/>
        <end position="24"/>
    </location>
</feature>
<dbReference type="InterPro" id="IPR032466">
    <property type="entry name" value="Metal_Hydrolase"/>
</dbReference>
<organism evidence="7 8">
    <name type="scientific">Corynespora cassiicola Philippines</name>
    <dbReference type="NCBI Taxonomy" id="1448308"/>
    <lineage>
        <taxon>Eukaryota</taxon>
        <taxon>Fungi</taxon>
        <taxon>Dikarya</taxon>
        <taxon>Ascomycota</taxon>
        <taxon>Pezizomycotina</taxon>
        <taxon>Dothideomycetes</taxon>
        <taxon>Pleosporomycetidae</taxon>
        <taxon>Pleosporales</taxon>
        <taxon>Corynesporascaceae</taxon>
        <taxon>Corynespora</taxon>
    </lineage>
</organism>
<feature type="chain" id="PRO_5015622810" evidence="5">
    <location>
        <begin position="25"/>
        <end position="504"/>
    </location>
</feature>
<keyword evidence="3 7" id="KW-0378">Hydrolase</keyword>
<dbReference type="InterPro" id="IPR011059">
    <property type="entry name" value="Metal-dep_hydrolase_composite"/>
</dbReference>
<dbReference type="GO" id="GO:0019239">
    <property type="term" value="F:deaminase activity"/>
    <property type="evidence" value="ECO:0007669"/>
    <property type="project" value="TreeGrafter"/>
</dbReference>
<dbReference type="AlphaFoldDB" id="A0A2T2N392"/>
<dbReference type="EMBL" id="KZ678152">
    <property type="protein sequence ID" value="PSN59903.1"/>
    <property type="molecule type" value="Genomic_DNA"/>
</dbReference>
<dbReference type="Pfam" id="PF01979">
    <property type="entry name" value="Amidohydro_1"/>
    <property type="match status" value="1"/>
</dbReference>
<dbReference type="GO" id="GO:0005829">
    <property type="term" value="C:cytosol"/>
    <property type="evidence" value="ECO:0007669"/>
    <property type="project" value="TreeGrafter"/>
</dbReference>
<dbReference type="InterPro" id="IPR006680">
    <property type="entry name" value="Amidohydro-rel"/>
</dbReference>
<evidence type="ECO:0000256" key="5">
    <source>
        <dbReference type="SAM" id="SignalP"/>
    </source>
</evidence>
<reference evidence="7 8" key="1">
    <citation type="journal article" date="2018" name="Front. Microbiol.">
        <title>Genome-Wide Analysis of Corynespora cassiicola Leaf Fall Disease Putative Effectors.</title>
        <authorList>
            <person name="Lopez D."/>
            <person name="Ribeiro S."/>
            <person name="Label P."/>
            <person name="Fumanal B."/>
            <person name="Venisse J.S."/>
            <person name="Kohler A."/>
            <person name="de Oliveira R.R."/>
            <person name="Labutti K."/>
            <person name="Lipzen A."/>
            <person name="Lail K."/>
            <person name="Bauer D."/>
            <person name="Ohm R.A."/>
            <person name="Barry K.W."/>
            <person name="Spatafora J."/>
            <person name="Grigoriev I.V."/>
            <person name="Martin F.M."/>
            <person name="Pujade-Renaud V."/>
        </authorList>
    </citation>
    <scope>NUCLEOTIDE SEQUENCE [LARGE SCALE GENOMIC DNA]</scope>
    <source>
        <strain evidence="7 8">Philippines</strain>
    </source>
</reference>
<dbReference type="STRING" id="1448308.A0A2T2N392"/>
<evidence type="ECO:0000256" key="4">
    <source>
        <dbReference type="ARBA" id="ARBA00022833"/>
    </source>
</evidence>
<evidence type="ECO:0000256" key="1">
    <source>
        <dbReference type="ARBA" id="ARBA00001947"/>
    </source>
</evidence>
<keyword evidence="5" id="KW-0732">Signal</keyword>
<dbReference type="Proteomes" id="UP000240883">
    <property type="component" value="Unassembled WGS sequence"/>
</dbReference>
<dbReference type="OrthoDB" id="194468at2759"/>
<dbReference type="InterPro" id="IPR051607">
    <property type="entry name" value="Metallo-dep_hydrolases"/>
</dbReference>
<accession>A0A2T2N392</accession>
<keyword evidence="2" id="KW-0479">Metal-binding</keyword>
<name>A0A2T2N392_CORCC</name>
<feature type="domain" description="Amidohydrolase-related" evidence="6">
    <location>
        <begin position="83"/>
        <end position="439"/>
    </location>
</feature>
<proteinExistence type="predicted"/>
<evidence type="ECO:0000313" key="8">
    <source>
        <dbReference type="Proteomes" id="UP000240883"/>
    </source>
</evidence>
<dbReference type="PANTHER" id="PTHR11271:SF37">
    <property type="entry name" value="FAMILY PROTEIN, PUTATIVE (AFU_ORTHOLOGUE AFUA_4G00460)-RELATED"/>
    <property type="match status" value="1"/>
</dbReference>
<dbReference type="SUPFAM" id="SSF51556">
    <property type="entry name" value="Metallo-dependent hydrolases"/>
    <property type="match status" value="1"/>
</dbReference>
<dbReference type="PANTHER" id="PTHR11271">
    <property type="entry name" value="GUANINE DEAMINASE"/>
    <property type="match status" value="1"/>
</dbReference>
<dbReference type="Gene3D" id="2.30.40.10">
    <property type="entry name" value="Urease, subunit C, domain 1"/>
    <property type="match status" value="1"/>
</dbReference>
<evidence type="ECO:0000256" key="3">
    <source>
        <dbReference type="ARBA" id="ARBA00022801"/>
    </source>
</evidence>
<evidence type="ECO:0000313" key="7">
    <source>
        <dbReference type="EMBL" id="PSN59903.1"/>
    </source>
</evidence>
<keyword evidence="8" id="KW-1185">Reference proteome</keyword>
<comment type="cofactor">
    <cofactor evidence="1">
        <name>Zn(2+)</name>
        <dbReference type="ChEBI" id="CHEBI:29105"/>
    </cofactor>
</comment>
<dbReference type="GO" id="GO:0046872">
    <property type="term" value="F:metal ion binding"/>
    <property type="evidence" value="ECO:0007669"/>
    <property type="project" value="UniProtKB-KW"/>
</dbReference>
<gene>
    <name evidence="7" type="ORF">BS50DRAFT_564975</name>
</gene>
<sequence>MRTSAISGAFLAACPLIFANAAHASSILFTDATIISFDEATNRTRILENSSLLLEDDRISGIFETAPTSYPNGTEVVNATGKILSPGFVNTHHHLWQTALKTIASNTTLVEYYQRYGEFSPTIQFMTPEDKFLGTLTGALELLNSGTTTVLDHAHGDSSDETADAIFNATLSSGLRTFHAFTVHDIGNNYSTTAQMAKLASFASDTRLASNSLVELGLGYDFFAAADEETLSELWDLVQSTNLSVVTTHYLGGPWSALNSPELLHSLGWLNTSLPVVFSHASFITATDMTALRSTSQYISTTPESEMHYGHTHPYGDLIQDQAALGVDTHFTFEASMVSQARMWLQSTRRKRFEQVLDTQEVPASNPMSVEQAFYLMTRAGGLALRRPDLGVLVEGAKADVLVMDGDSPNMLGWNDPIAAVILHSNPGDVEGVVVGGQWAKRDGKLTYDGYADVKRRFKESAKRIQNDYAGQEWGPVDQGLFQQTSFIGHPRVVDTLPGDGTGY</sequence>
<keyword evidence="4" id="KW-0862">Zinc</keyword>
<evidence type="ECO:0000259" key="6">
    <source>
        <dbReference type="Pfam" id="PF01979"/>
    </source>
</evidence>
<dbReference type="Gene3D" id="3.20.20.140">
    <property type="entry name" value="Metal-dependent hydrolases"/>
    <property type="match status" value="1"/>
</dbReference>